<dbReference type="InterPro" id="IPR051081">
    <property type="entry name" value="HTH_MetalResp_TranReg"/>
</dbReference>
<protein>
    <submittedName>
        <fullName evidence="5">Winged helix-turn-helix transcriptional regulator</fullName>
    </submittedName>
</protein>
<dbReference type="PRINTS" id="PR00778">
    <property type="entry name" value="HTHARSR"/>
</dbReference>
<accession>A0ABR8RDI0</accession>
<dbReference type="SUPFAM" id="SSF46785">
    <property type="entry name" value="Winged helix' DNA-binding domain"/>
    <property type="match status" value="1"/>
</dbReference>
<keyword evidence="1" id="KW-0805">Transcription regulation</keyword>
<dbReference type="InterPro" id="IPR036390">
    <property type="entry name" value="WH_DNA-bd_sf"/>
</dbReference>
<proteinExistence type="predicted"/>
<dbReference type="RefSeq" id="WP_151113201.1">
    <property type="nucleotide sequence ID" value="NZ_JACSQO010000010.1"/>
</dbReference>
<dbReference type="EMBL" id="JACSQO010000010">
    <property type="protein sequence ID" value="MBD7945816.1"/>
    <property type="molecule type" value="Genomic_DNA"/>
</dbReference>
<evidence type="ECO:0000313" key="5">
    <source>
        <dbReference type="EMBL" id="MBD7945816.1"/>
    </source>
</evidence>
<organism evidence="5 6">
    <name type="scientific">Psychrobacillus faecigallinarum</name>
    <dbReference type="NCBI Taxonomy" id="2762235"/>
    <lineage>
        <taxon>Bacteria</taxon>
        <taxon>Bacillati</taxon>
        <taxon>Bacillota</taxon>
        <taxon>Bacilli</taxon>
        <taxon>Bacillales</taxon>
        <taxon>Bacillaceae</taxon>
        <taxon>Psychrobacillus</taxon>
    </lineage>
</organism>
<gene>
    <name evidence="5" type="ORF">H9650_17030</name>
</gene>
<keyword evidence="2" id="KW-0238">DNA-binding</keyword>
<dbReference type="Proteomes" id="UP000640786">
    <property type="component" value="Unassembled WGS sequence"/>
</dbReference>
<dbReference type="SMART" id="SM00418">
    <property type="entry name" value="HTH_ARSR"/>
    <property type="match status" value="1"/>
</dbReference>
<comment type="caution">
    <text evidence="5">The sequence shown here is derived from an EMBL/GenBank/DDBJ whole genome shotgun (WGS) entry which is preliminary data.</text>
</comment>
<feature type="domain" description="HTH arsR-type" evidence="4">
    <location>
        <begin position="259"/>
        <end position="347"/>
    </location>
</feature>
<evidence type="ECO:0000313" key="6">
    <source>
        <dbReference type="Proteomes" id="UP000640786"/>
    </source>
</evidence>
<dbReference type="PANTHER" id="PTHR33154">
    <property type="entry name" value="TRANSCRIPTIONAL REGULATOR, ARSR FAMILY"/>
    <property type="match status" value="1"/>
</dbReference>
<dbReference type="InterPro" id="IPR011991">
    <property type="entry name" value="ArsR-like_HTH"/>
</dbReference>
<dbReference type="Pfam" id="PF01022">
    <property type="entry name" value="HTH_5"/>
    <property type="match status" value="1"/>
</dbReference>
<dbReference type="Gene3D" id="1.10.10.10">
    <property type="entry name" value="Winged helix-like DNA-binding domain superfamily/Winged helix DNA-binding domain"/>
    <property type="match status" value="1"/>
</dbReference>
<dbReference type="CDD" id="cd00090">
    <property type="entry name" value="HTH_ARSR"/>
    <property type="match status" value="1"/>
</dbReference>
<evidence type="ECO:0000256" key="3">
    <source>
        <dbReference type="ARBA" id="ARBA00023163"/>
    </source>
</evidence>
<sequence length="347" mass="40622">MDVLNLTSKKRESYQIQLEYSVLWECALGIAAITNTPFIKTLENPEDYWEDLKKSLSIELLEHLNFVESNNTWKALLQLLHKKRFNDLLEFTSYIKDISDTDFKFICLPFVGMKFQLIRNKAALGEAAAIEEMKYLTSNNPFFPRYIEFISTTDVSFLKEHLIVVMKGWYEAVINKDLEGLNTILQTDYDMKKQMSDKMTSERLVEWATGGIVYMPEPSVNNVLLIPQYIYRPWNIESDIEGTKVFYYPVANESITPNNRYTPNDFLVLKHKALGDEVRMRIVKLLYENDRTLQDITTQLNIGKSTIHHHLKILRSAKLVEIIESKYSLKRNAVAFLYEELNLYLRK</sequence>
<keyword evidence="3" id="KW-0804">Transcription</keyword>
<reference evidence="5 6" key="1">
    <citation type="submission" date="2020-08" db="EMBL/GenBank/DDBJ databases">
        <title>A Genomic Blueprint of the Chicken Gut Microbiome.</title>
        <authorList>
            <person name="Gilroy R."/>
            <person name="Ravi A."/>
            <person name="Getino M."/>
            <person name="Pursley I."/>
            <person name="Horton D.L."/>
            <person name="Alikhan N.-F."/>
            <person name="Baker D."/>
            <person name="Gharbi K."/>
            <person name="Hall N."/>
            <person name="Watson M."/>
            <person name="Adriaenssens E.M."/>
            <person name="Foster-Nyarko E."/>
            <person name="Jarju S."/>
            <person name="Secka A."/>
            <person name="Antonio M."/>
            <person name="Oren A."/>
            <person name="Chaudhuri R."/>
            <person name="La Ragione R.M."/>
            <person name="Hildebrand F."/>
            <person name="Pallen M.J."/>
        </authorList>
    </citation>
    <scope>NUCLEOTIDE SEQUENCE [LARGE SCALE GENOMIC DNA]</scope>
    <source>
        <strain evidence="5 6">Sa2BUA9</strain>
    </source>
</reference>
<evidence type="ECO:0000256" key="1">
    <source>
        <dbReference type="ARBA" id="ARBA00023015"/>
    </source>
</evidence>
<name>A0ABR8RDI0_9BACI</name>
<evidence type="ECO:0000259" key="4">
    <source>
        <dbReference type="PROSITE" id="PS50987"/>
    </source>
</evidence>
<evidence type="ECO:0000256" key="2">
    <source>
        <dbReference type="ARBA" id="ARBA00023125"/>
    </source>
</evidence>
<dbReference type="PROSITE" id="PS50987">
    <property type="entry name" value="HTH_ARSR_2"/>
    <property type="match status" value="1"/>
</dbReference>
<keyword evidence="6" id="KW-1185">Reference proteome</keyword>
<dbReference type="InterPro" id="IPR001845">
    <property type="entry name" value="HTH_ArsR_DNA-bd_dom"/>
</dbReference>
<dbReference type="InterPro" id="IPR036388">
    <property type="entry name" value="WH-like_DNA-bd_sf"/>
</dbReference>
<dbReference type="PANTHER" id="PTHR33154:SF18">
    <property type="entry name" value="ARSENICAL RESISTANCE OPERON REPRESSOR"/>
    <property type="match status" value="1"/>
</dbReference>